<dbReference type="Proteomes" id="UP001157502">
    <property type="component" value="Chromosome 2"/>
</dbReference>
<evidence type="ECO:0000313" key="1">
    <source>
        <dbReference type="EMBL" id="KAJ8014843.1"/>
    </source>
</evidence>
<reference evidence="1" key="1">
    <citation type="submission" date="2021-05" db="EMBL/GenBank/DDBJ databases">
        <authorList>
            <person name="Pan Q."/>
            <person name="Jouanno E."/>
            <person name="Zahm M."/>
            <person name="Klopp C."/>
            <person name="Cabau C."/>
            <person name="Louis A."/>
            <person name="Berthelot C."/>
            <person name="Parey E."/>
            <person name="Roest Crollius H."/>
            <person name="Montfort J."/>
            <person name="Robinson-Rechavi M."/>
            <person name="Bouchez O."/>
            <person name="Lampietro C."/>
            <person name="Lopez Roques C."/>
            <person name="Donnadieu C."/>
            <person name="Postlethwait J."/>
            <person name="Bobe J."/>
            <person name="Dillon D."/>
            <person name="Chandos A."/>
            <person name="von Hippel F."/>
            <person name="Guiguen Y."/>
        </authorList>
    </citation>
    <scope>NUCLEOTIDE SEQUENCE</scope>
    <source>
        <strain evidence="1">YG-Jan2019</strain>
    </source>
</reference>
<keyword evidence="2" id="KW-1185">Reference proteome</keyword>
<sequence length="128" mass="13497">MISQSWRAVGVLFQLSCCCPGLCMSRWKLGLSDPTDHGAVETAGPPCPKCTPPRAKGHGWRPGMPPPAAIAMTPATMALGEQSFYGKSSFLEGGCSAFESCLRSDSSPGAGMIDEGEGKAERWQHKAP</sequence>
<gene>
    <name evidence="1" type="ORF">DPEC_G00019970</name>
</gene>
<accession>A0ACC2HH97</accession>
<evidence type="ECO:0000313" key="2">
    <source>
        <dbReference type="Proteomes" id="UP001157502"/>
    </source>
</evidence>
<name>A0ACC2HH97_DALPE</name>
<protein>
    <submittedName>
        <fullName evidence="1">Uncharacterized protein</fullName>
    </submittedName>
</protein>
<dbReference type="EMBL" id="CM055729">
    <property type="protein sequence ID" value="KAJ8014843.1"/>
    <property type="molecule type" value="Genomic_DNA"/>
</dbReference>
<proteinExistence type="predicted"/>
<organism evidence="1 2">
    <name type="scientific">Dallia pectoralis</name>
    <name type="common">Alaska blackfish</name>
    <dbReference type="NCBI Taxonomy" id="75939"/>
    <lineage>
        <taxon>Eukaryota</taxon>
        <taxon>Metazoa</taxon>
        <taxon>Chordata</taxon>
        <taxon>Craniata</taxon>
        <taxon>Vertebrata</taxon>
        <taxon>Euteleostomi</taxon>
        <taxon>Actinopterygii</taxon>
        <taxon>Neopterygii</taxon>
        <taxon>Teleostei</taxon>
        <taxon>Protacanthopterygii</taxon>
        <taxon>Esociformes</taxon>
        <taxon>Umbridae</taxon>
        <taxon>Dallia</taxon>
    </lineage>
</organism>
<comment type="caution">
    <text evidence="1">The sequence shown here is derived from an EMBL/GenBank/DDBJ whole genome shotgun (WGS) entry which is preliminary data.</text>
</comment>